<accession>A0A383BB85</accession>
<organism evidence="1">
    <name type="scientific">marine metagenome</name>
    <dbReference type="NCBI Taxonomy" id="408172"/>
    <lineage>
        <taxon>unclassified sequences</taxon>
        <taxon>metagenomes</taxon>
        <taxon>ecological metagenomes</taxon>
    </lineage>
</organism>
<dbReference type="EMBL" id="UINC01199143">
    <property type="protein sequence ID" value="SVE17426.1"/>
    <property type="molecule type" value="Genomic_DNA"/>
</dbReference>
<sequence length="50" mass="5174">MHQGPGGGTGRRKGLKVFWAPRLETLGVNGVKFGETSARQGGGNPELIPG</sequence>
<protein>
    <submittedName>
        <fullName evidence="1">Uncharacterized protein</fullName>
    </submittedName>
</protein>
<dbReference type="AlphaFoldDB" id="A0A383BB85"/>
<name>A0A383BB85_9ZZZZ</name>
<evidence type="ECO:0000313" key="1">
    <source>
        <dbReference type="EMBL" id="SVE17426.1"/>
    </source>
</evidence>
<reference evidence="1" key="1">
    <citation type="submission" date="2018-05" db="EMBL/GenBank/DDBJ databases">
        <authorList>
            <person name="Lanie J.A."/>
            <person name="Ng W.-L."/>
            <person name="Kazmierczak K.M."/>
            <person name="Andrzejewski T.M."/>
            <person name="Davidsen T.M."/>
            <person name="Wayne K.J."/>
            <person name="Tettelin H."/>
            <person name="Glass J.I."/>
            <person name="Rusch D."/>
            <person name="Podicherti R."/>
            <person name="Tsui H.-C.T."/>
            <person name="Winkler M.E."/>
        </authorList>
    </citation>
    <scope>NUCLEOTIDE SEQUENCE</scope>
</reference>
<proteinExistence type="predicted"/>
<gene>
    <name evidence="1" type="ORF">METZ01_LOCUS470280</name>
</gene>